<dbReference type="AlphaFoldDB" id="A0A1C7MNP6"/>
<dbReference type="EMBL" id="LUGG01000002">
    <property type="protein sequence ID" value="OBZ78500.1"/>
    <property type="molecule type" value="Genomic_DNA"/>
</dbReference>
<protein>
    <submittedName>
        <fullName evidence="2">Uncharacterized protein</fullName>
    </submittedName>
</protein>
<accession>A0A1C7MNP6</accession>
<evidence type="ECO:0000313" key="2">
    <source>
        <dbReference type="EMBL" id="OBZ78500.1"/>
    </source>
</evidence>
<name>A0A1C7MNP6_GRIFR</name>
<reference evidence="2 3" key="1">
    <citation type="submission" date="2016-03" db="EMBL/GenBank/DDBJ databases">
        <title>Whole genome sequencing of Grifola frondosa 9006-11.</title>
        <authorList>
            <person name="Min B."/>
            <person name="Park H."/>
            <person name="Kim J.-G."/>
            <person name="Cho H."/>
            <person name="Oh Y.-L."/>
            <person name="Kong W.-S."/>
            <person name="Choi I.-G."/>
        </authorList>
    </citation>
    <scope>NUCLEOTIDE SEQUENCE [LARGE SCALE GENOMIC DNA]</scope>
    <source>
        <strain evidence="2 3">9006-11</strain>
    </source>
</reference>
<organism evidence="2 3">
    <name type="scientific">Grifola frondosa</name>
    <name type="common">Maitake</name>
    <name type="synonym">Polyporus frondosus</name>
    <dbReference type="NCBI Taxonomy" id="5627"/>
    <lineage>
        <taxon>Eukaryota</taxon>
        <taxon>Fungi</taxon>
        <taxon>Dikarya</taxon>
        <taxon>Basidiomycota</taxon>
        <taxon>Agaricomycotina</taxon>
        <taxon>Agaricomycetes</taxon>
        <taxon>Polyporales</taxon>
        <taxon>Grifolaceae</taxon>
        <taxon>Grifola</taxon>
    </lineage>
</organism>
<keyword evidence="3" id="KW-1185">Reference proteome</keyword>
<gene>
    <name evidence="2" type="ORF">A0H81_02029</name>
</gene>
<feature type="compositionally biased region" description="Basic and acidic residues" evidence="1">
    <location>
        <begin position="62"/>
        <end position="76"/>
    </location>
</feature>
<evidence type="ECO:0000313" key="3">
    <source>
        <dbReference type="Proteomes" id="UP000092993"/>
    </source>
</evidence>
<evidence type="ECO:0000256" key="1">
    <source>
        <dbReference type="SAM" id="MobiDB-lite"/>
    </source>
</evidence>
<comment type="caution">
    <text evidence="2">The sequence shown here is derived from an EMBL/GenBank/DDBJ whole genome shotgun (WGS) entry which is preliminary data.</text>
</comment>
<dbReference type="Proteomes" id="UP000092993">
    <property type="component" value="Unassembled WGS sequence"/>
</dbReference>
<feature type="region of interest" description="Disordered" evidence="1">
    <location>
        <begin position="59"/>
        <end position="93"/>
    </location>
</feature>
<proteinExistence type="predicted"/>
<sequence length="93" mass="10778">MVALRRIGVPHRGGAREPYTVDATSEYALQVDGDFTGRPLTRPRWRAQVQPWQRRRTWTLAGEKKEKPKSKPEKKDAHRKRGFSAELARARAR</sequence>